<evidence type="ECO:0000313" key="2">
    <source>
        <dbReference type="EMBL" id="CAB1447293.1"/>
    </source>
</evidence>
<evidence type="ECO:0000313" key="3">
    <source>
        <dbReference type="Proteomes" id="UP001153269"/>
    </source>
</evidence>
<dbReference type="Proteomes" id="UP001153269">
    <property type="component" value="Unassembled WGS sequence"/>
</dbReference>
<keyword evidence="3" id="KW-1185">Reference proteome</keyword>
<feature type="region of interest" description="Disordered" evidence="1">
    <location>
        <begin position="1"/>
        <end position="21"/>
    </location>
</feature>
<comment type="caution">
    <text evidence="2">The sequence shown here is derived from an EMBL/GenBank/DDBJ whole genome shotgun (WGS) entry which is preliminary data.</text>
</comment>
<evidence type="ECO:0000256" key="1">
    <source>
        <dbReference type="SAM" id="MobiDB-lite"/>
    </source>
</evidence>
<reference evidence="2" key="1">
    <citation type="submission" date="2020-03" db="EMBL/GenBank/DDBJ databases">
        <authorList>
            <person name="Weist P."/>
        </authorList>
    </citation>
    <scope>NUCLEOTIDE SEQUENCE</scope>
</reference>
<protein>
    <submittedName>
        <fullName evidence="2">Uncharacterized protein</fullName>
    </submittedName>
</protein>
<sequence>MSGHEQLSEEPRRGKEGRSTLERGSLFCRSLESVSGTKLWASPGSFEGTQSGLEVETKRAFSRGVATGWITQEAVCIIIVSSHSQCVLRGNNSHRHKNMQTPG</sequence>
<dbReference type="EMBL" id="CADEAL010003941">
    <property type="protein sequence ID" value="CAB1447293.1"/>
    <property type="molecule type" value="Genomic_DNA"/>
</dbReference>
<organism evidence="2 3">
    <name type="scientific">Pleuronectes platessa</name>
    <name type="common">European plaice</name>
    <dbReference type="NCBI Taxonomy" id="8262"/>
    <lineage>
        <taxon>Eukaryota</taxon>
        <taxon>Metazoa</taxon>
        <taxon>Chordata</taxon>
        <taxon>Craniata</taxon>
        <taxon>Vertebrata</taxon>
        <taxon>Euteleostomi</taxon>
        <taxon>Actinopterygii</taxon>
        <taxon>Neopterygii</taxon>
        <taxon>Teleostei</taxon>
        <taxon>Neoteleostei</taxon>
        <taxon>Acanthomorphata</taxon>
        <taxon>Carangaria</taxon>
        <taxon>Pleuronectiformes</taxon>
        <taxon>Pleuronectoidei</taxon>
        <taxon>Pleuronectidae</taxon>
        <taxon>Pleuronectes</taxon>
    </lineage>
</organism>
<accession>A0A9N7YWR7</accession>
<name>A0A9N7YWR7_PLEPL</name>
<dbReference type="AlphaFoldDB" id="A0A9N7YWR7"/>
<gene>
    <name evidence="2" type="ORF">PLEPLA_LOCUS34987</name>
</gene>
<proteinExistence type="predicted"/>